<feature type="chain" id="PRO_5026779767" evidence="8">
    <location>
        <begin position="27"/>
        <end position="1072"/>
    </location>
</feature>
<dbReference type="SUPFAM" id="SSF56935">
    <property type="entry name" value="Porins"/>
    <property type="match status" value="1"/>
</dbReference>
<dbReference type="Gene3D" id="2.170.130.10">
    <property type="entry name" value="TonB-dependent receptor, plug domain"/>
    <property type="match status" value="1"/>
</dbReference>
<reference evidence="10 11" key="1">
    <citation type="submission" date="2019-12" db="EMBL/GenBank/DDBJ databases">
        <title>The draft genomic sequence of strain Chitinophaga oryziterrae JCM 16595.</title>
        <authorList>
            <person name="Zhang X."/>
        </authorList>
    </citation>
    <scope>NUCLEOTIDE SEQUENCE [LARGE SCALE GENOMIC DNA]</scope>
    <source>
        <strain evidence="10 11">JCM 16595</strain>
    </source>
</reference>
<dbReference type="PROSITE" id="PS52016">
    <property type="entry name" value="TONB_DEPENDENT_REC_3"/>
    <property type="match status" value="1"/>
</dbReference>
<dbReference type="InterPro" id="IPR012910">
    <property type="entry name" value="Plug_dom"/>
</dbReference>
<dbReference type="Pfam" id="PF07715">
    <property type="entry name" value="Plug"/>
    <property type="match status" value="1"/>
</dbReference>
<dbReference type="InterPro" id="IPR036942">
    <property type="entry name" value="Beta-barrel_TonB_sf"/>
</dbReference>
<sequence>MVKHVCNAYGYLFILSLLLFTITVNAQTGKENVRITINSNHIPLSGIFKIIEKQTGYYFVFDNDILDVSRKVGIHIKKMPWKDALSYVLKNKNISWHQQDRRIFLQKKIIPETEPPTDTISGTILTNTGSPLPGATIVIKGTSRGVTSNNEGQFSLQQPASAVLHISSLGFIPVDTTLSAHGIHTIQLQEAVNSLDAAVVIGYGASSRRLLTGSVGRISAQQISAQPIANSLNVLQGQVPGVLVTNTNGLPGAEVKLYIRGRNSIAAGNDPLFIIDGVPFDITPLNNIDELSGAIKQISPFNSISPSDIESIDILKDADATAIYGSRGANGVVLITTKKGTPGKNKLDINIYTGAGKTCDYLPMLSTKEYLAMRREAFANDGETVTVAQAPDLLVWDTTREVNWQKMLTGRTTHITNAQVSFSGGNSNTTFFTGADFYHEGTVIPAPLGYRRGGVHLSVQHHTKDQRFEAAFSGSFTGDKNESIASDVFTFYNLPPNYPLYEKDGSLFWGSSLDNPEAYLRQQSNSKTNNLLSNGVLRYRLLPGLNLKTSMGYADIRMQQVFTFPQSSQHPQNAPVSLTRVGENGRQSYIIEPQADYTLRIARGSLHILTGGTWQQTTSKSAYAEGQGYSDESGLGDLKAADTVIRRPDSRIMYRYISFFTRFTYDWQNKYIINASYRRDGSSRFGPGKQFGNFGALGAAWIFTAENFMKSVSWLSFGKLRMSMGITGNDQIPDYQYMSNYGVNGIYQNINTLRPLRIANNKYSWEENRKLEAAIELGFLKDRIFFSAARYSNSSTNQLVGYQLPGITGFTSYQANLPAIVKNTGWEFELTTSNISHHHFNWSSGWNLTFFRNRLKAFDRLASSSYASSYVIGQSLNIVRGYHFTGVDAQTGIAQFEDINRDGRITSGGDFRTISKRDPDFYGGVNNEFSWKGVSLSFFWQFVKQQGQTIISAPGAMVNETTRALSRWRKPGDVTMVPRATTTPGNPAYNVNANLPLSNAGYEDASYLRLRNLSVGYKLPDAWLKRMQLQLCRVYVQTQNLVTITGYKGPDPETQIALPPLTIITTGIQLTL</sequence>
<evidence type="ECO:0000256" key="1">
    <source>
        <dbReference type="ARBA" id="ARBA00004571"/>
    </source>
</evidence>
<dbReference type="Pfam" id="PF07660">
    <property type="entry name" value="STN"/>
    <property type="match status" value="1"/>
</dbReference>
<dbReference type="NCBIfam" id="TIGR04056">
    <property type="entry name" value="OMP_RagA_SusC"/>
    <property type="match status" value="1"/>
</dbReference>
<dbReference type="OrthoDB" id="9768177at2"/>
<accession>A0A6N8JGD6</accession>
<gene>
    <name evidence="10" type="ORF">GO495_25690</name>
</gene>
<proteinExistence type="inferred from homology"/>
<keyword evidence="11" id="KW-1185">Reference proteome</keyword>
<keyword evidence="3 7" id="KW-1134">Transmembrane beta strand</keyword>
<dbReference type="Pfam" id="PF13715">
    <property type="entry name" value="CarbopepD_reg_2"/>
    <property type="match status" value="1"/>
</dbReference>
<keyword evidence="8" id="KW-0732">Signal</keyword>
<feature type="domain" description="Secretin/TonB short N-terminal" evidence="9">
    <location>
        <begin position="57"/>
        <end position="108"/>
    </location>
</feature>
<name>A0A6N8JGD6_9BACT</name>
<dbReference type="Proteomes" id="UP000468388">
    <property type="component" value="Unassembled WGS sequence"/>
</dbReference>
<dbReference type="NCBIfam" id="TIGR04057">
    <property type="entry name" value="SusC_RagA_signa"/>
    <property type="match status" value="1"/>
</dbReference>
<dbReference type="Gene3D" id="2.60.40.1120">
    <property type="entry name" value="Carboxypeptidase-like, regulatory domain"/>
    <property type="match status" value="1"/>
</dbReference>
<dbReference type="InterPro" id="IPR023996">
    <property type="entry name" value="TonB-dep_OMP_SusC/RagA"/>
</dbReference>
<dbReference type="InterPro" id="IPR008969">
    <property type="entry name" value="CarboxyPept-like_regulatory"/>
</dbReference>
<keyword evidence="2 7" id="KW-0813">Transport</keyword>
<evidence type="ECO:0000256" key="6">
    <source>
        <dbReference type="ARBA" id="ARBA00023237"/>
    </source>
</evidence>
<evidence type="ECO:0000256" key="2">
    <source>
        <dbReference type="ARBA" id="ARBA00022448"/>
    </source>
</evidence>
<evidence type="ECO:0000256" key="5">
    <source>
        <dbReference type="ARBA" id="ARBA00023136"/>
    </source>
</evidence>
<dbReference type="SUPFAM" id="SSF49464">
    <property type="entry name" value="Carboxypeptidase regulatory domain-like"/>
    <property type="match status" value="1"/>
</dbReference>
<dbReference type="SMART" id="SM00965">
    <property type="entry name" value="STN"/>
    <property type="match status" value="1"/>
</dbReference>
<protein>
    <submittedName>
        <fullName evidence="10">SusC/RagA family TonB-linked outer membrane protein</fullName>
    </submittedName>
</protein>
<dbReference type="InterPro" id="IPR039426">
    <property type="entry name" value="TonB-dep_rcpt-like"/>
</dbReference>
<keyword evidence="5 7" id="KW-0472">Membrane</keyword>
<dbReference type="RefSeq" id="WP_157302818.1">
    <property type="nucleotide sequence ID" value="NZ_BAAAZB010000001.1"/>
</dbReference>
<dbReference type="Gene3D" id="2.40.170.20">
    <property type="entry name" value="TonB-dependent receptor, beta-barrel domain"/>
    <property type="match status" value="1"/>
</dbReference>
<evidence type="ECO:0000256" key="8">
    <source>
        <dbReference type="SAM" id="SignalP"/>
    </source>
</evidence>
<evidence type="ECO:0000259" key="9">
    <source>
        <dbReference type="SMART" id="SM00965"/>
    </source>
</evidence>
<evidence type="ECO:0000313" key="11">
    <source>
        <dbReference type="Proteomes" id="UP000468388"/>
    </source>
</evidence>
<evidence type="ECO:0000256" key="4">
    <source>
        <dbReference type="ARBA" id="ARBA00022692"/>
    </source>
</evidence>
<feature type="signal peptide" evidence="8">
    <location>
        <begin position="1"/>
        <end position="26"/>
    </location>
</feature>
<dbReference type="AlphaFoldDB" id="A0A6N8JGD6"/>
<evidence type="ECO:0000256" key="7">
    <source>
        <dbReference type="PROSITE-ProRule" id="PRU01360"/>
    </source>
</evidence>
<comment type="caution">
    <text evidence="10">The sequence shown here is derived from an EMBL/GenBank/DDBJ whole genome shotgun (WGS) entry which is preliminary data.</text>
</comment>
<organism evidence="10 11">
    <name type="scientific">Chitinophaga oryziterrae</name>
    <dbReference type="NCBI Taxonomy" id="1031224"/>
    <lineage>
        <taxon>Bacteria</taxon>
        <taxon>Pseudomonadati</taxon>
        <taxon>Bacteroidota</taxon>
        <taxon>Chitinophagia</taxon>
        <taxon>Chitinophagales</taxon>
        <taxon>Chitinophagaceae</taxon>
        <taxon>Chitinophaga</taxon>
    </lineage>
</organism>
<dbReference type="EMBL" id="WRXO01000009">
    <property type="protein sequence ID" value="MVT44014.1"/>
    <property type="molecule type" value="Genomic_DNA"/>
</dbReference>
<evidence type="ECO:0000313" key="10">
    <source>
        <dbReference type="EMBL" id="MVT44014.1"/>
    </source>
</evidence>
<dbReference type="InterPro" id="IPR023997">
    <property type="entry name" value="TonB-dep_OMP_SusC/RagA_CS"/>
</dbReference>
<dbReference type="InterPro" id="IPR037066">
    <property type="entry name" value="Plug_dom_sf"/>
</dbReference>
<evidence type="ECO:0000256" key="3">
    <source>
        <dbReference type="ARBA" id="ARBA00022452"/>
    </source>
</evidence>
<dbReference type="GO" id="GO:0009279">
    <property type="term" value="C:cell outer membrane"/>
    <property type="evidence" value="ECO:0007669"/>
    <property type="project" value="UniProtKB-SubCell"/>
</dbReference>
<comment type="similarity">
    <text evidence="7">Belongs to the TonB-dependent receptor family.</text>
</comment>
<keyword evidence="6 7" id="KW-0998">Cell outer membrane</keyword>
<keyword evidence="4 7" id="KW-0812">Transmembrane</keyword>
<dbReference type="InterPro" id="IPR011662">
    <property type="entry name" value="Secretin/TonB_short_N"/>
</dbReference>
<comment type="subcellular location">
    <subcellularLocation>
        <location evidence="1 7">Cell outer membrane</location>
        <topology evidence="1 7">Multi-pass membrane protein</topology>
    </subcellularLocation>
</comment>